<reference evidence="3 4" key="1">
    <citation type="submission" date="2020-08" db="EMBL/GenBank/DDBJ databases">
        <title>Plant Genome Project.</title>
        <authorList>
            <person name="Zhang R.-G."/>
        </authorList>
    </citation>
    <scope>NUCLEOTIDE SEQUENCE [LARGE SCALE GENOMIC DNA]</scope>
    <source>
        <tissue evidence="3">Rhizome</tissue>
    </source>
</reference>
<dbReference type="AlphaFoldDB" id="A0A8J5KY13"/>
<evidence type="ECO:0000256" key="2">
    <source>
        <dbReference type="SAM" id="MobiDB-lite"/>
    </source>
</evidence>
<accession>A0A8J5KY13</accession>
<dbReference type="PANTHER" id="PTHR37076:SF3">
    <property type="entry name" value="STRESS RESPONSE PROTEIN NST1-LIKE"/>
    <property type="match status" value="1"/>
</dbReference>
<sequence>MKRKKWRAEEEATLIREYAALLSPAARSSLGALLVARLRTREKKFQPIADRVNAAHNLRDPNAFPFLWSWRDISVKIHNMRHQFLHVKRKIHSLPTNLHDEHALHLWPNFIIYKQVFGDHHDPLHRPSLETAPLDENRFDDDSINEEDDGYDDVEEDDGVQLLDDFSYSDQELMEKDERGIATTVDQGEESEELGLELPSKDPSHFRRKKVEFFSSKMVEIGEIAMRREERRREKELVREEEYLERELQKRAFVHQREMDEEEDRRLQWRKRRLREERREVEDMEWRERILVMQMEHEKQAMQMQADAFQAQMQMIAILVRIICQFLGGGAGGSDGGIGGMQHQVMQPQQQEQQESPETLVGDNGKNGDDSTTHYV</sequence>
<organism evidence="3 4">
    <name type="scientific">Zingiber officinale</name>
    <name type="common">Ginger</name>
    <name type="synonym">Amomum zingiber</name>
    <dbReference type="NCBI Taxonomy" id="94328"/>
    <lineage>
        <taxon>Eukaryota</taxon>
        <taxon>Viridiplantae</taxon>
        <taxon>Streptophyta</taxon>
        <taxon>Embryophyta</taxon>
        <taxon>Tracheophyta</taxon>
        <taxon>Spermatophyta</taxon>
        <taxon>Magnoliopsida</taxon>
        <taxon>Liliopsida</taxon>
        <taxon>Zingiberales</taxon>
        <taxon>Zingiberaceae</taxon>
        <taxon>Zingiber</taxon>
    </lineage>
</organism>
<comment type="caution">
    <text evidence="3">The sequence shown here is derived from an EMBL/GenBank/DDBJ whole genome shotgun (WGS) entry which is preliminary data.</text>
</comment>
<evidence type="ECO:0000313" key="4">
    <source>
        <dbReference type="Proteomes" id="UP000734854"/>
    </source>
</evidence>
<feature type="region of interest" description="Disordered" evidence="2">
    <location>
        <begin position="335"/>
        <end position="376"/>
    </location>
</feature>
<gene>
    <name evidence="3" type="ORF">ZIOFF_045206</name>
</gene>
<proteinExistence type="predicted"/>
<feature type="compositionally biased region" description="Low complexity" evidence="2">
    <location>
        <begin position="342"/>
        <end position="354"/>
    </location>
</feature>
<evidence type="ECO:0000256" key="1">
    <source>
        <dbReference type="SAM" id="Coils"/>
    </source>
</evidence>
<evidence type="ECO:0000313" key="3">
    <source>
        <dbReference type="EMBL" id="KAG6497307.1"/>
    </source>
</evidence>
<dbReference type="Proteomes" id="UP000734854">
    <property type="component" value="Unassembled WGS sequence"/>
</dbReference>
<dbReference type="EMBL" id="JACMSC010000012">
    <property type="protein sequence ID" value="KAG6497307.1"/>
    <property type="molecule type" value="Genomic_DNA"/>
</dbReference>
<keyword evidence="4" id="KW-1185">Reference proteome</keyword>
<feature type="compositionally biased region" description="Acidic residues" evidence="2">
    <location>
        <begin position="142"/>
        <end position="156"/>
    </location>
</feature>
<dbReference type="PANTHER" id="PTHR37076">
    <property type="entry name" value="HISTONE-LYSINE N-METHYLTRANSFERASE, H3 LYSINE-79 SPECIFIC-LIKE-RELATED"/>
    <property type="match status" value="1"/>
</dbReference>
<keyword evidence="1" id="KW-0175">Coiled coil</keyword>
<dbReference type="OrthoDB" id="1725125at2759"/>
<feature type="region of interest" description="Disordered" evidence="2">
    <location>
        <begin position="127"/>
        <end position="156"/>
    </location>
</feature>
<feature type="coiled-coil region" evidence="1">
    <location>
        <begin position="227"/>
        <end position="265"/>
    </location>
</feature>
<protein>
    <submittedName>
        <fullName evidence="3">Uncharacterized protein</fullName>
    </submittedName>
</protein>
<name>A0A8J5KY13_ZINOF</name>
<feature type="compositionally biased region" description="Basic and acidic residues" evidence="2">
    <location>
        <begin position="366"/>
        <end position="376"/>
    </location>
</feature>